<dbReference type="Proteomes" id="UP000324897">
    <property type="component" value="Chromosome 2"/>
</dbReference>
<reference evidence="2 3" key="1">
    <citation type="journal article" date="2019" name="Sci. Rep.">
        <title>A high-quality genome of Eragrostis curvula grass provides insights into Poaceae evolution and supports new strategies to enhance forage quality.</title>
        <authorList>
            <person name="Carballo J."/>
            <person name="Santos B.A.C.M."/>
            <person name="Zappacosta D."/>
            <person name="Garbus I."/>
            <person name="Selva J.P."/>
            <person name="Gallo C.A."/>
            <person name="Diaz A."/>
            <person name="Albertini E."/>
            <person name="Caccamo M."/>
            <person name="Echenique V."/>
        </authorList>
    </citation>
    <scope>NUCLEOTIDE SEQUENCE [LARGE SCALE GENOMIC DNA]</scope>
    <source>
        <strain evidence="3">cv. Victoria</strain>
        <tissue evidence="2">Leaf</tissue>
    </source>
</reference>
<protein>
    <submittedName>
        <fullName evidence="2">Uncharacterized protein</fullName>
    </submittedName>
</protein>
<organism evidence="2 3">
    <name type="scientific">Eragrostis curvula</name>
    <name type="common">weeping love grass</name>
    <dbReference type="NCBI Taxonomy" id="38414"/>
    <lineage>
        <taxon>Eukaryota</taxon>
        <taxon>Viridiplantae</taxon>
        <taxon>Streptophyta</taxon>
        <taxon>Embryophyta</taxon>
        <taxon>Tracheophyta</taxon>
        <taxon>Spermatophyta</taxon>
        <taxon>Magnoliopsida</taxon>
        <taxon>Liliopsida</taxon>
        <taxon>Poales</taxon>
        <taxon>Poaceae</taxon>
        <taxon>PACMAD clade</taxon>
        <taxon>Chloridoideae</taxon>
        <taxon>Eragrostideae</taxon>
        <taxon>Eragrostidinae</taxon>
        <taxon>Eragrostis</taxon>
    </lineage>
</organism>
<sequence length="228" mass="24465">MASFVFAGRAPPRRAEPTPSLSSPYSTSQGLASPAPSQLILVGYVGLGSLFSMEMMPSLAPFLRVIPGTIGNLSRLKFLYLDLPDNDMANPPRKNHGSQARHGWRRELHAWMAAASFPSTPSDLRPFSVAPPPPSASRVTSRSSSSLEVACVIQLEPFLCPNRPASSEVAAAQPFEAVLVGQRAGGDRARRCGPTRPACRCSVRGQLCLQCSSSDGFHSFGDRVTLER</sequence>
<dbReference type="EMBL" id="RWGY01000013">
    <property type="protein sequence ID" value="TVU23383.1"/>
    <property type="molecule type" value="Genomic_DNA"/>
</dbReference>
<feature type="region of interest" description="Disordered" evidence="1">
    <location>
        <begin position="1"/>
        <end position="33"/>
    </location>
</feature>
<evidence type="ECO:0000313" key="3">
    <source>
        <dbReference type="Proteomes" id="UP000324897"/>
    </source>
</evidence>
<feature type="non-terminal residue" evidence="2">
    <location>
        <position position="1"/>
    </location>
</feature>
<feature type="compositionally biased region" description="Low complexity" evidence="1">
    <location>
        <begin position="17"/>
        <end position="28"/>
    </location>
</feature>
<comment type="caution">
    <text evidence="2">The sequence shown here is derived from an EMBL/GenBank/DDBJ whole genome shotgun (WGS) entry which is preliminary data.</text>
</comment>
<proteinExistence type="predicted"/>
<dbReference type="AlphaFoldDB" id="A0A5J9UHZ3"/>
<evidence type="ECO:0000256" key="1">
    <source>
        <dbReference type="SAM" id="MobiDB-lite"/>
    </source>
</evidence>
<gene>
    <name evidence="2" type="ORF">EJB05_25745</name>
</gene>
<accession>A0A5J9UHZ3</accession>
<keyword evidence="3" id="KW-1185">Reference proteome</keyword>
<evidence type="ECO:0000313" key="2">
    <source>
        <dbReference type="EMBL" id="TVU23383.1"/>
    </source>
</evidence>
<dbReference type="Gramene" id="TVU23383">
    <property type="protein sequence ID" value="TVU23383"/>
    <property type="gene ID" value="EJB05_25745"/>
</dbReference>
<name>A0A5J9UHZ3_9POAL</name>